<evidence type="ECO:0000313" key="4">
    <source>
        <dbReference type="Proteomes" id="UP001227543"/>
    </source>
</evidence>
<comment type="caution">
    <text evidence="3">The sequence shown here is derived from an EMBL/GenBank/DDBJ whole genome shotgun (WGS) entry which is preliminary data.</text>
</comment>
<dbReference type="InterPro" id="IPR011249">
    <property type="entry name" value="Metalloenz_LuxS/M16"/>
</dbReference>
<evidence type="ECO:0000256" key="1">
    <source>
        <dbReference type="ARBA" id="ARBA00022723"/>
    </source>
</evidence>
<dbReference type="InterPro" id="IPR050626">
    <property type="entry name" value="Peptidase_M16"/>
</dbReference>
<keyword evidence="1" id="KW-0479">Metal-binding</keyword>
<dbReference type="Gene3D" id="3.30.830.10">
    <property type="entry name" value="Metalloenzyme, LuxS/M16 peptidase-like"/>
    <property type="match status" value="2"/>
</dbReference>
<sequence>MLLLQITHQPAFHQHRTKEQLGHLVGNSFLSFPTMCGPGFYIQSEKTSAYLETRIEAFLSQFSHDLDSINLKEESDKHLGQIESGHYDFLKDQEDAARIETLTKDEMVEFYWHFIHPGSPTRAKLSVHLLARAAMSRW</sequence>
<dbReference type="EMBL" id="MLFU01000192">
    <property type="protein sequence ID" value="KAK1474014.1"/>
    <property type="molecule type" value="Genomic_DNA"/>
</dbReference>
<dbReference type="Proteomes" id="UP001227543">
    <property type="component" value="Unassembled WGS sequence"/>
</dbReference>
<dbReference type="SUPFAM" id="SSF63411">
    <property type="entry name" value="LuxS/MPP-like metallohydrolase"/>
    <property type="match status" value="1"/>
</dbReference>
<reference evidence="3 4" key="1">
    <citation type="submission" date="2016-10" db="EMBL/GenBank/DDBJ databases">
        <title>The genome sequence of Colletotrichum fioriniae PJ7.</title>
        <authorList>
            <person name="Baroncelli R."/>
        </authorList>
    </citation>
    <scope>NUCLEOTIDE SEQUENCE [LARGE SCALE GENOMIC DNA]</scope>
    <source>
        <strain evidence="3 4">Tom-12</strain>
    </source>
</reference>
<accession>A0ABQ9QJP5</accession>
<dbReference type="RefSeq" id="XP_060373395.1">
    <property type="nucleotide sequence ID" value="XM_060532036.1"/>
</dbReference>
<feature type="domain" description="Coenzyme PQQ synthesis protein F-like C-terminal lobe" evidence="2">
    <location>
        <begin position="2"/>
        <end position="73"/>
    </location>
</feature>
<proteinExistence type="predicted"/>
<name>A0ABQ9QJP5_9PEZI</name>
<dbReference type="GeneID" id="85416274"/>
<evidence type="ECO:0000259" key="2">
    <source>
        <dbReference type="Pfam" id="PF22456"/>
    </source>
</evidence>
<organism evidence="3 4">
    <name type="scientific">Colletotrichum tamarilloi</name>
    <dbReference type="NCBI Taxonomy" id="1209934"/>
    <lineage>
        <taxon>Eukaryota</taxon>
        <taxon>Fungi</taxon>
        <taxon>Dikarya</taxon>
        <taxon>Ascomycota</taxon>
        <taxon>Pezizomycotina</taxon>
        <taxon>Sordariomycetes</taxon>
        <taxon>Hypocreomycetidae</taxon>
        <taxon>Glomerellales</taxon>
        <taxon>Glomerellaceae</taxon>
        <taxon>Colletotrichum</taxon>
        <taxon>Colletotrichum acutatum species complex</taxon>
    </lineage>
</organism>
<dbReference type="Pfam" id="PF22456">
    <property type="entry name" value="PqqF-like_C_4"/>
    <property type="match status" value="1"/>
</dbReference>
<protein>
    <submittedName>
        <fullName evidence="3">Peptidase M16 inactive domain-containing protein</fullName>
    </submittedName>
</protein>
<dbReference type="PANTHER" id="PTHR43690:SF18">
    <property type="entry name" value="INSULIN-DEGRADING ENZYME-RELATED"/>
    <property type="match status" value="1"/>
</dbReference>
<dbReference type="InterPro" id="IPR054734">
    <property type="entry name" value="PqqF-like_C_4"/>
</dbReference>
<evidence type="ECO:0000313" key="3">
    <source>
        <dbReference type="EMBL" id="KAK1474014.1"/>
    </source>
</evidence>
<keyword evidence="4" id="KW-1185">Reference proteome</keyword>
<dbReference type="PANTHER" id="PTHR43690">
    <property type="entry name" value="NARDILYSIN"/>
    <property type="match status" value="1"/>
</dbReference>
<gene>
    <name evidence="3" type="ORF">CTAM01_16043</name>
</gene>